<dbReference type="PANTHER" id="PTHR34038">
    <property type="entry name" value="ATP SYNTHASE MEMBRANE SUBUNIT DAPIT, MITOCHONDRIAL"/>
    <property type="match status" value="1"/>
</dbReference>
<keyword evidence="5" id="KW-0472">Membrane</keyword>
<comment type="subcellular location">
    <subcellularLocation>
        <location evidence="1">Mitochondrion membrane</location>
        <topology evidence="1">Single-pass membrane protein</topology>
    </subcellularLocation>
</comment>
<reference evidence="7 8" key="1">
    <citation type="submission" date="2024-03" db="EMBL/GenBank/DDBJ databases">
        <title>The genome assembly and annotation of the cricket Gryllus longicercus Weissman &amp; Gray.</title>
        <authorList>
            <person name="Szrajer S."/>
            <person name="Gray D."/>
            <person name="Ylla G."/>
        </authorList>
    </citation>
    <scope>NUCLEOTIDE SEQUENCE [LARGE SCALE GENOMIC DNA]</scope>
    <source>
        <strain evidence="7">DAG 2021-001</strain>
        <tissue evidence="7">Whole body minus gut</tissue>
    </source>
</reference>
<feature type="region of interest" description="Disordered" evidence="6">
    <location>
        <begin position="52"/>
        <end position="81"/>
    </location>
</feature>
<keyword evidence="8" id="KW-1185">Reference proteome</keyword>
<dbReference type="AlphaFoldDB" id="A0AAN9VHZ8"/>
<proteinExistence type="predicted"/>
<accession>A0AAN9VHZ8</accession>
<dbReference type="PRINTS" id="PR01821">
    <property type="entry name" value="DAPIT"/>
</dbReference>
<evidence type="ECO:0000313" key="7">
    <source>
        <dbReference type="EMBL" id="KAK7791718.1"/>
    </source>
</evidence>
<feature type="compositionally biased region" description="Basic and acidic residues" evidence="6">
    <location>
        <begin position="52"/>
        <end position="63"/>
    </location>
</feature>
<gene>
    <name evidence="7" type="ORF">R5R35_000292</name>
</gene>
<evidence type="ECO:0000256" key="2">
    <source>
        <dbReference type="ARBA" id="ARBA00022692"/>
    </source>
</evidence>
<dbReference type="Pfam" id="PF14960">
    <property type="entry name" value="ATP_synth_reg"/>
    <property type="match status" value="1"/>
</dbReference>
<keyword evidence="4" id="KW-0496">Mitochondrion</keyword>
<evidence type="ECO:0000256" key="3">
    <source>
        <dbReference type="ARBA" id="ARBA00022989"/>
    </source>
</evidence>
<comment type="caution">
    <text evidence="7">The sequence shown here is derived from an EMBL/GenBank/DDBJ whole genome shotgun (WGS) entry which is preliminary data.</text>
</comment>
<keyword evidence="2" id="KW-0812">Transmembrane</keyword>
<dbReference type="Proteomes" id="UP001378592">
    <property type="component" value="Unassembled WGS sequence"/>
</dbReference>
<name>A0AAN9VHZ8_9ORTH</name>
<keyword evidence="3" id="KW-1133">Transmembrane helix</keyword>
<dbReference type="GO" id="GO:0031966">
    <property type="term" value="C:mitochondrial membrane"/>
    <property type="evidence" value="ECO:0007669"/>
    <property type="project" value="UniProtKB-SubCell"/>
</dbReference>
<evidence type="ECO:0000313" key="8">
    <source>
        <dbReference type="Proteomes" id="UP001378592"/>
    </source>
</evidence>
<dbReference type="InterPro" id="IPR009125">
    <property type="entry name" value="ATPMK"/>
</dbReference>
<organism evidence="7 8">
    <name type="scientific">Gryllus longicercus</name>
    <dbReference type="NCBI Taxonomy" id="2509291"/>
    <lineage>
        <taxon>Eukaryota</taxon>
        <taxon>Metazoa</taxon>
        <taxon>Ecdysozoa</taxon>
        <taxon>Arthropoda</taxon>
        <taxon>Hexapoda</taxon>
        <taxon>Insecta</taxon>
        <taxon>Pterygota</taxon>
        <taxon>Neoptera</taxon>
        <taxon>Polyneoptera</taxon>
        <taxon>Orthoptera</taxon>
        <taxon>Ensifera</taxon>
        <taxon>Gryllidea</taxon>
        <taxon>Grylloidea</taxon>
        <taxon>Gryllidae</taxon>
        <taxon>Gryllinae</taxon>
        <taxon>Gryllus</taxon>
    </lineage>
</organism>
<sequence>MSHENQDPNLESQFTGFRKHFNSETIRGRANVAKATYAFLAVYYIYHRMTKKKEPEKSTEEKGCLPQDPPPIQDPCADEAL</sequence>
<evidence type="ECO:0000256" key="5">
    <source>
        <dbReference type="ARBA" id="ARBA00023136"/>
    </source>
</evidence>
<protein>
    <recommendedName>
        <fullName evidence="9">Accessory gland protein</fullName>
    </recommendedName>
</protein>
<evidence type="ECO:0008006" key="9">
    <source>
        <dbReference type="Google" id="ProtNLM"/>
    </source>
</evidence>
<evidence type="ECO:0000256" key="6">
    <source>
        <dbReference type="SAM" id="MobiDB-lite"/>
    </source>
</evidence>
<dbReference type="PANTHER" id="PTHR34038:SF1">
    <property type="entry name" value="ATP SYNTHASE MEMBRANE SUBUNIT K, MITOCHONDRIAL"/>
    <property type="match status" value="1"/>
</dbReference>
<evidence type="ECO:0000256" key="4">
    <source>
        <dbReference type="ARBA" id="ARBA00023128"/>
    </source>
</evidence>
<evidence type="ECO:0000256" key="1">
    <source>
        <dbReference type="ARBA" id="ARBA00004304"/>
    </source>
</evidence>
<dbReference type="EMBL" id="JAZDUA010000508">
    <property type="protein sequence ID" value="KAK7791718.1"/>
    <property type="molecule type" value="Genomic_DNA"/>
</dbReference>